<dbReference type="SUPFAM" id="SSF48403">
    <property type="entry name" value="Ankyrin repeat"/>
    <property type="match status" value="1"/>
</dbReference>
<dbReference type="AlphaFoldDB" id="A0AAV3Z0S4"/>
<dbReference type="InterPro" id="IPR036770">
    <property type="entry name" value="Ankyrin_rpt-contain_sf"/>
</dbReference>
<dbReference type="PROSITE" id="PS50088">
    <property type="entry name" value="ANK_REPEAT"/>
    <property type="match status" value="1"/>
</dbReference>
<proteinExistence type="predicted"/>
<dbReference type="PANTHER" id="PTHR24198">
    <property type="entry name" value="ANKYRIN REPEAT AND PROTEIN KINASE DOMAIN-CONTAINING PROTEIN"/>
    <property type="match status" value="1"/>
</dbReference>
<gene>
    <name evidence="4" type="ORF">PoB_001542400</name>
</gene>
<accession>A0AAV3Z0S4</accession>
<dbReference type="Proteomes" id="UP000735302">
    <property type="component" value="Unassembled WGS sequence"/>
</dbReference>
<dbReference type="Pfam" id="PF12796">
    <property type="entry name" value="Ank_2"/>
    <property type="match status" value="2"/>
</dbReference>
<feature type="repeat" description="ANK" evidence="3">
    <location>
        <begin position="128"/>
        <end position="160"/>
    </location>
</feature>
<organism evidence="4 5">
    <name type="scientific">Plakobranchus ocellatus</name>
    <dbReference type="NCBI Taxonomy" id="259542"/>
    <lineage>
        <taxon>Eukaryota</taxon>
        <taxon>Metazoa</taxon>
        <taxon>Spiralia</taxon>
        <taxon>Lophotrochozoa</taxon>
        <taxon>Mollusca</taxon>
        <taxon>Gastropoda</taxon>
        <taxon>Heterobranchia</taxon>
        <taxon>Euthyneura</taxon>
        <taxon>Panpulmonata</taxon>
        <taxon>Sacoglossa</taxon>
        <taxon>Placobranchoidea</taxon>
        <taxon>Plakobranchidae</taxon>
        <taxon>Plakobranchus</taxon>
    </lineage>
</organism>
<dbReference type="PROSITE" id="PS50297">
    <property type="entry name" value="ANK_REP_REGION"/>
    <property type="match status" value="1"/>
</dbReference>
<dbReference type="InterPro" id="IPR002110">
    <property type="entry name" value="Ankyrin_rpt"/>
</dbReference>
<dbReference type="PANTHER" id="PTHR24198:SF165">
    <property type="entry name" value="ANKYRIN REPEAT-CONTAINING PROTEIN-RELATED"/>
    <property type="match status" value="1"/>
</dbReference>
<evidence type="ECO:0000313" key="5">
    <source>
        <dbReference type="Proteomes" id="UP000735302"/>
    </source>
</evidence>
<evidence type="ECO:0000256" key="3">
    <source>
        <dbReference type="PROSITE-ProRule" id="PRU00023"/>
    </source>
</evidence>
<keyword evidence="5" id="KW-1185">Reference proteome</keyword>
<feature type="non-terminal residue" evidence="4">
    <location>
        <position position="1"/>
    </location>
</feature>
<dbReference type="SMART" id="SM00248">
    <property type="entry name" value="ANK"/>
    <property type="match status" value="4"/>
</dbReference>
<dbReference type="Gene3D" id="1.25.40.20">
    <property type="entry name" value="Ankyrin repeat-containing domain"/>
    <property type="match status" value="2"/>
</dbReference>
<keyword evidence="2 3" id="KW-0040">ANK repeat</keyword>
<evidence type="ECO:0000256" key="2">
    <source>
        <dbReference type="ARBA" id="ARBA00023043"/>
    </source>
</evidence>
<keyword evidence="1" id="KW-0677">Repeat</keyword>
<evidence type="ECO:0000256" key="1">
    <source>
        <dbReference type="ARBA" id="ARBA00022737"/>
    </source>
</evidence>
<evidence type="ECO:0000313" key="4">
    <source>
        <dbReference type="EMBL" id="GFN88918.1"/>
    </source>
</evidence>
<sequence length="190" mass="20525">EGHVTILSRLKAANSIVWDTRSNNLRTPLHTAAALNGRSEAVVWMLSKCQFLPDSPDSCGVTPFMDALRGGHMDVAKSLLRTHKVKVEREDRAGRQALHHAAQAGQRSSIDFLVLELGVSSCVASSRDGETALHAAAKDGQAETLHKLLDLGADITAVDTFGRTALDVARACRKDTCVLTLQLRETESKT</sequence>
<comment type="caution">
    <text evidence="4">The sequence shown here is derived from an EMBL/GenBank/DDBJ whole genome shotgun (WGS) entry which is preliminary data.</text>
</comment>
<protein>
    <submittedName>
        <fullName evidence="4">Ankyrin repeat domain-containing protein 16</fullName>
    </submittedName>
</protein>
<reference evidence="4 5" key="1">
    <citation type="journal article" date="2021" name="Elife">
        <title>Chloroplast acquisition without the gene transfer in kleptoplastic sea slugs, Plakobranchus ocellatus.</title>
        <authorList>
            <person name="Maeda T."/>
            <person name="Takahashi S."/>
            <person name="Yoshida T."/>
            <person name="Shimamura S."/>
            <person name="Takaki Y."/>
            <person name="Nagai Y."/>
            <person name="Toyoda A."/>
            <person name="Suzuki Y."/>
            <person name="Arimoto A."/>
            <person name="Ishii H."/>
            <person name="Satoh N."/>
            <person name="Nishiyama T."/>
            <person name="Hasebe M."/>
            <person name="Maruyama T."/>
            <person name="Minagawa J."/>
            <person name="Obokata J."/>
            <person name="Shigenobu S."/>
        </authorList>
    </citation>
    <scope>NUCLEOTIDE SEQUENCE [LARGE SCALE GENOMIC DNA]</scope>
</reference>
<name>A0AAV3Z0S4_9GAST</name>
<dbReference type="EMBL" id="BLXT01001882">
    <property type="protein sequence ID" value="GFN88918.1"/>
    <property type="molecule type" value="Genomic_DNA"/>
</dbReference>